<dbReference type="EMBL" id="KV862326">
    <property type="protein sequence ID" value="OIV89277.1"/>
    <property type="molecule type" value="Genomic_DNA"/>
</dbReference>
<feature type="compositionally biased region" description="Basic and acidic residues" evidence="6">
    <location>
        <begin position="578"/>
        <end position="589"/>
    </location>
</feature>
<dbReference type="AlphaFoldDB" id="A0A1J7FMU2"/>
<name>A0A1J7FMU2_LUPAN</name>
<evidence type="ECO:0000256" key="1">
    <source>
        <dbReference type="ARBA" id="ARBA00004123"/>
    </source>
</evidence>
<keyword evidence="4" id="KW-0804">Transcription</keyword>
<comment type="subcellular location">
    <subcellularLocation>
        <location evidence="1">Nucleus</location>
    </subcellularLocation>
</comment>
<keyword evidence="2" id="KW-0805">Transcription regulation</keyword>
<organism evidence="8 9">
    <name type="scientific">Lupinus angustifolius</name>
    <name type="common">Narrow-leaved blue lupine</name>
    <dbReference type="NCBI Taxonomy" id="3871"/>
    <lineage>
        <taxon>Eukaryota</taxon>
        <taxon>Viridiplantae</taxon>
        <taxon>Streptophyta</taxon>
        <taxon>Embryophyta</taxon>
        <taxon>Tracheophyta</taxon>
        <taxon>Spermatophyta</taxon>
        <taxon>Magnoliopsida</taxon>
        <taxon>eudicotyledons</taxon>
        <taxon>Gunneridae</taxon>
        <taxon>Pentapetalae</taxon>
        <taxon>rosids</taxon>
        <taxon>fabids</taxon>
        <taxon>Fabales</taxon>
        <taxon>Fabaceae</taxon>
        <taxon>Papilionoideae</taxon>
        <taxon>50 kb inversion clade</taxon>
        <taxon>genistoids sensu lato</taxon>
        <taxon>core genistoids</taxon>
        <taxon>Genisteae</taxon>
        <taxon>Lupinus</taxon>
    </lineage>
</organism>
<keyword evidence="3" id="KW-0238">DNA-binding</keyword>
<feature type="region of interest" description="Disordered" evidence="6">
    <location>
        <begin position="561"/>
        <end position="589"/>
    </location>
</feature>
<feature type="compositionally biased region" description="Low complexity" evidence="6">
    <location>
        <begin position="565"/>
        <end position="577"/>
    </location>
</feature>
<dbReference type="InterPro" id="IPR036093">
    <property type="entry name" value="NAC_dom_sf"/>
</dbReference>
<evidence type="ECO:0000259" key="7">
    <source>
        <dbReference type="PROSITE" id="PS51005"/>
    </source>
</evidence>
<dbReference type="GO" id="GO:0006355">
    <property type="term" value="P:regulation of DNA-templated transcription"/>
    <property type="evidence" value="ECO:0007669"/>
    <property type="project" value="InterPro"/>
</dbReference>
<reference evidence="8 9" key="1">
    <citation type="journal article" date="2017" name="Plant Biotechnol. J.">
        <title>A comprehensive draft genome sequence for lupin (Lupinus angustifolius), an emerging health food: insights into plant-microbe interactions and legume evolution.</title>
        <authorList>
            <person name="Hane J.K."/>
            <person name="Ming Y."/>
            <person name="Kamphuis L.G."/>
            <person name="Nelson M.N."/>
            <person name="Garg G."/>
            <person name="Atkins C.A."/>
            <person name="Bayer P.E."/>
            <person name="Bravo A."/>
            <person name="Bringans S."/>
            <person name="Cannon S."/>
            <person name="Edwards D."/>
            <person name="Foley R."/>
            <person name="Gao L.L."/>
            <person name="Harrison M.J."/>
            <person name="Huang W."/>
            <person name="Hurgobin B."/>
            <person name="Li S."/>
            <person name="Liu C.W."/>
            <person name="McGrath A."/>
            <person name="Morahan G."/>
            <person name="Murray J."/>
            <person name="Weller J."/>
            <person name="Jian J."/>
            <person name="Singh K.B."/>
        </authorList>
    </citation>
    <scope>NUCLEOTIDE SEQUENCE [LARGE SCALE GENOMIC DNA]</scope>
    <source>
        <strain evidence="9">cv. Tanjil</strain>
        <tissue evidence="8">Whole plant</tissue>
    </source>
</reference>
<feature type="region of interest" description="Disordered" evidence="6">
    <location>
        <begin position="1"/>
        <end position="47"/>
    </location>
</feature>
<feature type="compositionally biased region" description="Low complexity" evidence="6">
    <location>
        <begin position="203"/>
        <end position="215"/>
    </location>
</feature>
<feature type="compositionally biased region" description="Low complexity" evidence="6">
    <location>
        <begin position="22"/>
        <end position="33"/>
    </location>
</feature>
<evidence type="ECO:0000256" key="5">
    <source>
        <dbReference type="ARBA" id="ARBA00023242"/>
    </source>
</evidence>
<evidence type="ECO:0000256" key="2">
    <source>
        <dbReference type="ARBA" id="ARBA00023015"/>
    </source>
</evidence>
<dbReference type="SUPFAM" id="SSF101941">
    <property type="entry name" value="NAC domain"/>
    <property type="match status" value="2"/>
</dbReference>
<dbReference type="GO" id="GO:0099402">
    <property type="term" value="P:plant organ development"/>
    <property type="evidence" value="ECO:0007669"/>
    <property type="project" value="UniProtKB-ARBA"/>
</dbReference>
<keyword evidence="9" id="KW-1185">Reference proteome</keyword>
<evidence type="ECO:0000256" key="4">
    <source>
        <dbReference type="ARBA" id="ARBA00023163"/>
    </source>
</evidence>
<dbReference type="PANTHER" id="PTHR31744:SF194">
    <property type="entry name" value="OS01G0888300 PROTEIN"/>
    <property type="match status" value="1"/>
</dbReference>
<keyword evidence="5" id="KW-0539">Nucleus</keyword>
<feature type="region of interest" description="Disordered" evidence="6">
    <location>
        <begin position="672"/>
        <end position="706"/>
    </location>
</feature>
<dbReference type="Gramene" id="OIV89277">
    <property type="protein sequence ID" value="OIV89277"/>
    <property type="gene ID" value="TanjilG_23737"/>
</dbReference>
<evidence type="ECO:0000313" key="9">
    <source>
        <dbReference type="Proteomes" id="UP000188354"/>
    </source>
</evidence>
<feature type="region of interest" description="Disordered" evidence="6">
    <location>
        <begin position="310"/>
        <end position="343"/>
    </location>
</feature>
<dbReference type="PANTHER" id="PTHR31744">
    <property type="entry name" value="PROTEIN CUP-SHAPED COTYLEDON 2-RELATED"/>
    <property type="match status" value="1"/>
</dbReference>
<dbReference type="Gene3D" id="2.170.150.80">
    <property type="entry name" value="NAC domain"/>
    <property type="match status" value="2"/>
</dbReference>
<feature type="domain" description="NAC" evidence="7">
    <location>
        <begin position="46"/>
        <end position="193"/>
    </location>
</feature>
<dbReference type="STRING" id="3871.A0A1J7FMU2"/>
<evidence type="ECO:0000256" key="6">
    <source>
        <dbReference type="SAM" id="MobiDB-lite"/>
    </source>
</evidence>
<feature type="domain" description="NAC" evidence="7">
    <location>
        <begin position="408"/>
        <end position="555"/>
    </location>
</feature>
<dbReference type="Pfam" id="PF02365">
    <property type="entry name" value="NAM"/>
    <property type="match status" value="2"/>
</dbReference>
<dbReference type="InterPro" id="IPR003441">
    <property type="entry name" value="NAC-dom"/>
</dbReference>
<protein>
    <recommendedName>
        <fullName evidence="7">NAC domain-containing protein</fullName>
    </recommendedName>
</protein>
<feature type="region of interest" description="Disordered" evidence="6">
    <location>
        <begin position="199"/>
        <end position="227"/>
    </location>
</feature>
<dbReference type="Proteomes" id="UP000188354">
    <property type="component" value="Unassembled WGS sequence"/>
</dbReference>
<gene>
    <name evidence="8" type="ORF">TanjilG_23737</name>
</gene>
<accession>A0A1J7FMU2</accession>
<dbReference type="GO" id="GO:0005634">
    <property type="term" value="C:nucleus"/>
    <property type="evidence" value="ECO:0007669"/>
    <property type="project" value="UniProtKB-SubCell"/>
</dbReference>
<sequence length="775" mass="90254">MSLSNSHSQDEGVTINNDVENNTRNQQQQQDNNNDGDDDDHEHDMVMPGFRFHPTEEELVEFYLRRKVEGKRFNVELITFLDLYRYDPWELPAMAAIGEKEWYFYVPRDRKYRNGDRPNRVTTSGYWKATGADRMIRTDNFRSIGLKKTLVFYSGKAPKGIRTSWIMNEYRLPHHDTQRYQKAEISLCRVYKRAGVEDHHSLPRGLPTRPSSSSSRSDHHNNTNNMKHDNINAEMIHHQNMGSPIFVGQPTKPIIETDGIGSRSITTSTGLDHHHHHHHDVSTALGLSKHNSYHHQADQEEQGLMMNMMMQQQQQQQQQHSKPLSSSLVPTFFPSSSSSSNNNNAVATIDDLNRLLTYQQQQQYYNNNHFSTLLMQPPPNSLPTTFSDHRSSVWEWNPFPDQPNRDYNNLFFKFHPTEEELVEFYLRRKVEGKRFNVELITFLDLYRYDPWELPAMAAIGEKEWYFYVPRDRKYRNGDRPNRVTTSGYWKATGADRMIRTDNFRSIGLKKTLVFYSGKAPKGIRTSWIMNEYRLPHHDTQRYQKAEISLCRVYKRAGVEDHHSLPRGLPTRPSSSSSRSDHHNNTNNMKHDNINAEMIHHQNMGSPIFVGQPTKPIIETDGIGSRSITTSTGLDHHHHHHHDVSTALGLSKHNSYHHQADQEEQGLMMNMMMQQQQQQQQQHSKPLSSSLVPTFFPSSSSSSNNNNAVATIDDLNRLLTYQQQQQYYNNNHFSTLLMQPPPNSLPTTFSDHRSSVWEWNPFPDQPNRDYNNLFFK</sequence>
<evidence type="ECO:0000256" key="3">
    <source>
        <dbReference type="ARBA" id="ARBA00023125"/>
    </source>
</evidence>
<proteinExistence type="predicted"/>
<dbReference type="GO" id="GO:0003677">
    <property type="term" value="F:DNA binding"/>
    <property type="evidence" value="ECO:0007669"/>
    <property type="project" value="UniProtKB-KW"/>
</dbReference>
<dbReference type="PROSITE" id="PS51005">
    <property type="entry name" value="NAC"/>
    <property type="match status" value="2"/>
</dbReference>
<evidence type="ECO:0000313" key="8">
    <source>
        <dbReference type="EMBL" id="OIV89277.1"/>
    </source>
</evidence>
<feature type="compositionally biased region" description="Basic and acidic residues" evidence="6">
    <location>
        <begin position="216"/>
        <end position="227"/>
    </location>
</feature>
<dbReference type="FunFam" id="2.170.150.80:FF:000007">
    <property type="entry name" value="NAC domain-containing protein 35"/>
    <property type="match status" value="2"/>
</dbReference>